<name>A0A0G4GS19_VITBC</name>
<feature type="domain" description="Macro" evidence="3">
    <location>
        <begin position="51"/>
        <end position="231"/>
    </location>
</feature>
<evidence type="ECO:0008006" key="6">
    <source>
        <dbReference type="Google" id="ProtNLM"/>
    </source>
</evidence>
<dbReference type="EMBL" id="CDMY01000773">
    <property type="protein sequence ID" value="CEM33159.1"/>
    <property type="molecule type" value="Genomic_DNA"/>
</dbReference>
<feature type="region of interest" description="Disordered" evidence="1">
    <location>
        <begin position="278"/>
        <end position="301"/>
    </location>
</feature>
<dbReference type="STRING" id="1169540.A0A0G4GS19"/>
<evidence type="ECO:0000259" key="2">
    <source>
        <dbReference type="PROSITE" id="PS50191"/>
    </source>
</evidence>
<dbReference type="InterPro" id="IPR043472">
    <property type="entry name" value="Macro_dom-like"/>
</dbReference>
<dbReference type="AlphaFoldDB" id="A0A0G4GS19"/>
<proteinExistence type="predicted"/>
<dbReference type="PANTHER" id="PTHR11106:SF72">
    <property type="entry name" value="GANGLIOSIDE-INDUCED DIFFERENTIATION-ASSOCIATED PROTEIN 2"/>
    <property type="match status" value="1"/>
</dbReference>
<dbReference type="Proteomes" id="UP000041254">
    <property type="component" value="Unassembled WGS sequence"/>
</dbReference>
<organism evidence="4 5">
    <name type="scientific">Vitrella brassicaformis (strain CCMP3155)</name>
    <dbReference type="NCBI Taxonomy" id="1169540"/>
    <lineage>
        <taxon>Eukaryota</taxon>
        <taxon>Sar</taxon>
        <taxon>Alveolata</taxon>
        <taxon>Colpodellida</taxon>
        <taxon>Vitrellaceae</taxon>
        <taxon>Vitrella</taxon>
    </lineage>
</organism>
<dbReference type="VEuPathDB" id="CryptoDB:Vbra_22379"/>
<evidence type="ECO:0000256" key="1">
    <source>
        <dbReference type="SAM" id="MobiDB-lite"/>
    </source>
</evidence>
<dbReference type="Pfam" id="PF01661">
    <property type="entry name" value="Macro"/>
    <property type="match status" value="1"/>
</dbReference>
<dbReference type="SUPFAM" id="SSF52949">
    <property type="entry name" value="Macro domain-like"/>
    <property type="match status" value="1"/>
</dbReference>
<dbReference type="OMA" id="IHPTFWT"/>
<reference evidence="4 5" key="1">
    <citation type="submission" date="2014-11" db="EMBL/GenBank/DDBJ databases">
        <authorList>
            <person name="Zhu J."/>
            <person name="Qi W."/>
            <person name="Song R."/>
        </authorList>
    </citation>
    <scope>NUCLEOTIDE SEQUENCE [LARGE SCALE GENOMIC DNA]</scope>
</reference>
<dbReference type="Gene3D" id="3.40.220.10">
    <property type="entry name" value="Leucine Aminopeptidase, subunit E, domain 1"/>
    <property type="match status" value="1"/>
</dbReference>
<dbReference type="OrthoDB" id="365077at2759"/>
<sequence>MSDPLSAWLKGEDQRGGARLVTADVSLDSLDSWDQTEASAVESDCPLSDVTAVYRRDDELNGRVYLWRGDICALRCDAIVNFTNESCSEASGLAGRILAIGSDDLLEELRSLDVLKTGACQITKSFNMLPRYLIHTNGPKYSAKYANAAENTLHHCHREALKLLVESGLKTIAFPAIYSTTRNYPKDKCAHVALRSVRCWLPLLPQIEAVVMVAASQEEHDLYCRIMPLCFPRNRAEEIAAANDPEFVADAKSCSATGELVCEERAIPSAIRLNRGFRHRHKQEGGSDDSSPSESENDDPLITDVDVSFCERSDTTTSEQRAAQRMPNLKQLDARRFVYYAGQDRLKRNTIVVCGALFDGQLDTSTCVSYIVSRLDPYIRDRYVLLWVQSAVSSSHHPSIFILKQLLTLFNNKYESNLDAFLVLHAGVLFRSIFALCRPVMSQHLWSATTYVESVQDLSKHFDVEQLKLPDYVSANERAIENQPTLTSSLNAIASSLLSVDQYVDAAVARLGDLTDSLIRAATDGVAQLGISDSMGSTRASNSPEPSSRGGGRGGGDDWTTMRAGRQGQRGGVGD</sequence>
<dbReference type="PROSITE" id="PS50191">
    <property type="entry name" value="CRAL_TRIO"/>
    <property type="match status" value="1"/>
</dbReference>
<dbReference type="PhylomeDB" id="A0A0G4GS19"/>
<dbReference type="InterPro" id="IPR036865">
    <property type="entry name" value="CRAL-TRIO_dom_sf"/>
</dbReference>
<dbReference type="SMART" id="SM00506">
    <property type="entry name" value="A1pp"/>
    <property type="match status" value="1"/>
</dbReference>
<gene>
    <name evidence="4" type="ORF">Vbra_22379</name>
</gene>
<keyword evidence="5" id="KW-1185">Reference proteome</keyword>
<dbReference type="InterPro" id="IPR002589">
    <property type="entry name" value="Macro_dom"/>
</dbReference>
<dbReference type="Pfam" id="PF13716">
    <property type="entry name" value="CRAL_TRIO_2"/>
    <property type="match status" value="1"/>
</dbReference>
<feature type="region of interest" description="Disordered" evidence="1">
    <location>
        <begin position="532"/>
        <end position="575"/>
    </location>
</feature>
<feature type="domain" description="CRAL-TRIO" evidence="2">
    <location>
        <begin position="325"/>
        <end position="481"/>
    </location>
</feature>
<protein>
    <recommendedName>
        <fullName evidence="6">Macro domain-containing protein</fullName>
    </recommendedName>
</protein>
<dbReference type="CDD" id="cd00170">
    <property type="entry name" value="SEC14"/>
    <property type="match status" value="1"/>
</dbReference>
<dbReference type="PROSITE" id="PS51154">
    <property type="entry name" value="MACRO"/>
    <property type="match status" value="1"/>
</dbReference>
<dbReference type="SUPFAM" id="SSF52087">
    <property type="entry name" value="CRAL/TRIO domain"/>
    <property type="match status" value="1"/>
</dbReference>
<dbReference type="Gene3D" id="3.40.525.10">
    <property type="entry name" value="CRAL-TRIO lipid binding domain"/>
    <property type="match status" value="1"/>
</dbReference>
<evidence type="ECO:0000259" key="3">
    <source>
        <dbReference type="PROSITE" id="PS51154"/>
    </source>
</evidence>
<dbReference type="InParanoid" id="A0A0G4GS19"/>
<feature type="compositionally biased region" description="Polar residues" evidence="1">
    <location>
        <begin position="534"/>
        <end position="546"/>
    </location>
</feature>
<evidence type="ECO:0000313" key="5">
    <source>
        <dbReference type="Proteomes" id="UP000041254"/>
    </source>
</evidence>
<accession>A0A0G4GS19</accession>
<evidence type="ECO:0000313" key="4">
    <source>
        <dbReference type="EMBL" id="CEM33159.1"/>
    </source>
</evidence>
<dbReference type="InterPro" id="IPR001251">
    <property type="entry name" value="CRAL-TRIO_dom"/>
</dbReference>
<dbReference type="PANTHER" id="PTHR11106">
    <property type="entry name" value="GANGLIOSIDE INDUCED DIFFERENTIATION ASSOCIATED PROTEIN 2-RELATED"/>
    <property type="match status" value="1"/>
</dbReference>